<dbReference type="CDD" id="cd00383">
    <property type="entry name" value="trans_reg_C"/>
    <property type="match status" value="1"/>
</dbReference>
<feature type="domain" description="OmpR/PhoB-type" evidence="9">
    <location>
        <begin position="129"/>
        <end position="228"/>
    </location>
</feature>
<proteinExistence type="predicted"/>
<dbReference type="PANTHER" id="PTHR48111:SF1">
    <property type="entry name" value="TWO-COMPONENT RESPONSE REGULATOR ORR33"/>
    <property type="match status" value="1"/>
</dbReference>
<dbReference type="GO" id="GO:0000156">
    <property type="term" value="F:phosphorelay response regulator activity"/>
    <property type="evidence" value="ECO:0007669"/>
    <property type="project" value="TreeGrafter"/>
</dbReference>
<evidence type="ECO:0000259" key="8">
    <source>
        <dbReference type="PROSITE" id="PS50110"/>
    </source>
</evidence>
<feature type="modified residue" description="4-aspartylphosphate" evidence="6">
    <location>
        <position position="53"/>
    </location>
</feature>
<dbReference type="EMBL" id="PEBW01000001">
    <property type="protein sequence ID" value="PTQ53377.1"/>
    <property type="molecule type" value="Genomic_DNA"/>
</dbReference>
<evidence type="ECO:0000256" key="6">
    <source>
        <dbReference type="PROSITE-ProRule" id="PRU00169"/>
    </source>
</evidence>
<dbReference type="SMART" id="SM00448">
    <property type="entry name" value="REC"/>
    <property type="match status" value="1"/>
</dbReference>
<dbReference type="InterPro" id="IPR016032">
    <property type="entry name" value="Sig_transdc_resp-reg_C-effctor"/>
</dbReference>
<keyword evidence="1 6" id="KW-0597">Phosphoprotein</keyword>
<dbReference type="InterPro" id="IPR001867">
    <property type="entry name" value="OmpR/PhoB-type_DNA-bd"/>
</dbReference>
<dbReference type="GO" id="GO:0006355">
    <property type="term" value="P:regulation of DNA-templated transcription"/>
    <property type="evidence" value="ECO:0007669"/>
    <property type="project" value="InterPro"/>
</dbReference>
<dbReference type="SMART" id="SM00862">
    <property type="entry name" value="Trans_reg_C"/>
    <property type="match status" value="1"/>
</dbReference>
<dbReference type="SUPFAM" id="SSF52172">
    <property type="entry name" value="CheY-like"/>
    <property type="match status" value="1"/>
</dbReference>
<keyword evidence="2" id="KW-0902">Two-component regulatory system</keyword>
<dbReference type="Gene3D" id="1.10.10.10">
    <property type="entry name" value="Winged helix-like DNA-binding domain superfamily/Winged helix DNA-binding domain"/>
    <property type="match status" value="1"/>
</dbReference>
<reference evidence="10 11" key="1">
    <citation type="submission" date="2017-08" db="EMBL/GenBank/DDBJ databases">
        <title>Burning lignite coal seam in the remote Altai Mountains harbors a hydrogen-driven thermophilic microbial community.</title>
        <authorList>
            <person name="Kadnikov V.V."/>
            <person name="Mardanov A.V."/>
            <person name="Ivasenko D."/>
            <person name="Beletsky A.V."/>
            <person name="Karnachuk O.V."/>
            <person name="Ravin N.V."/>
        </authorList>
    </citation>
    <scope>NUCLEOTIDE SEQUENCE [LARGE SCALE GENOMIC DNA]</scope>
    <source>
        <strain evidence="10">AL31</strain>
    </source>
</reference>
<evidence type="ECO:0000259" key="9">
    <source>
        <dbReference type="PROSITE" id="PS51755"/>
    </source>
</evidence>
<name>A0A2T5GB13_9BACL</name>
<dbReference type="Pfam" id="PF00072">
    <property type="entry name" value="Response_reg"/>
    <property type="match status" value="1"/>
</dbReference>
<gene>
    <name evidence="10" type="ORF">BLITH_0457</name>
</gene>
<keyword evidence="5" id="KW-0804">Transcription</keyword>
<feature type="domain" description="Response regulatory" evidence="8">
    <location>
        <begin position="4"/>
        <end position="117"/>
    </location>
</feature>
<evidence type="ECO:0000256" key="4">
    <source>
        <dbReference type="ARBA" id="ARBA00023125"/>
    </source>
</evidence>
<dbReference type="InterPro" id="IPR039420">
    <property type="entry name" value="WalR-like"/>
</dbReference>
<dbReference type="Gene3D" id="3.40.50.2300">
    <property type="match status" value="1"/>
</dbReference>
<evidence type="ECO:0000313" key="11">
    <source>
        <dbReference type="Proteomes" id="UP000244016"/>
    </source>
</evidence>
<dbReference type="AlphaFoldDB" id="A0A2T5GB13"/>
<organism evidence="10 11">
    <name type="scientific">Brockia lithotrophica</name>
    <dbReference type="NCBI Taxonomy" id="933949"/>
    <lineage>
        <taxon>Bacteria</taxon>
        <taxon>Bacillati</taxon>
        <taxon>Bacillota</taxon>
        <taxon>Bacilli</taxon>
        <taxon>Bacillales</taxon>
        <taxon>Bacillales Family X. Incertae Sedis</taxon>
        <taxon>Brockia</taxon>
    </lineage>
</organism>
<dbReference type="InterPro" id="IPR011006">
    <property type="entry name" value="CheY-like_superfamily"/>
</dbReference>
<evidence type="ECO:0000256" key="7">
    <source>
        <dbReference type="PROSITE-ProRule" id="PRU01091"/>
    </source>
</evidence>
<comment type="caution">
    <text evidence="10">The sequence shown here is derived from an EMBL/GenBank/DDBJ whole genome shotgun (WGS) entry which is preliminary data.</text>
</comment>
<dbReference type="Pfam" id="PF00486">
    <property type="entry name" value="Trans_reg_C"/>
    <property type="match status" value="1"/>
</dbReference>
<evidence type="ECO:0000256" key="1">
    <source>
        <dbReference type="ARBA" id="ARBA00022553"/>
    </source>
</evidence>
<dbReference type="SUPFAM" id="SSF46894">
    <property type="entry name" value="C-terminal effector domain of the bipartite response regulators"/>
    <property type="match status" value="1"/>
</dbReference>
<dbReference type="InterPro" id="IPR001789">
    <property type="entry name" value="Sig_transdc_resp-reg_receiver"/>
</dbReference>
<evidence type="ECO:0000256" key="2">
    <source>
        <dbReference type="ARBA" id="ARBA00023012"/>
    </source>
</evidence>
<keyword evidence="3" id="KW-0805">Transcription regulation</keyword>
<feature type="DNA-binding region" description="OmpR/PhoB-type" evidence="7">
    <location>
        <begin position="129"/>
        <end position="228"/>
    </location>
</feature>
<dbReference type="InterPro" id="IPR036388">
    <property type="entry name" value="WH-like_DNA-bd_sf"/>
</dbReference>
<dbReference type="FunFam" id="3.40.50.2300:FF:000001">
    <property type="entry name" value="DNA-binding response regulator PhoB"/>
    <property type="match status" value="1"/>
</dbReference>
<dbReference type="PROSITE" id="PS50110">
    <property type="entry name" value="RESPONSE_REGULATORY"/>
    <property type="match status" value="1"/>
</dbReference>
<evidence type="ECO:0000256" key="5">
    <source>
        <dbReference type="ARBA" id="ARBA00023163"/>
    </source>
</evidence>
<sequence>MAETILIVEDEEAIAEIVKYHLEKEGFRTLTAYDGETGLRLALEAPVDLVILDLMLPKLDGLELLRRLRRVRDVPVLILTAKGEELDKVLGLELGADDYVTKPFGRRELIARVRAHLRRAQGKRQEEPRRILRVFDLTVDLGILVVRRGEDVLPLTQKEFEVFTYLLLRRGNVVSREELLREVWGYEYTGDVRTVDVTIRRLREKVERDPARPEIVRTRRGAGYYIPHEDDDRT</sequence>
<dbReference type="GO" id="GO:0005829">
    <property type="term" value="C:cytosol"/>
    <property type="evidence" value="ECO:0007669"/>
    <property type="project" value="TreeGrafter"/>
</dbReference>
<keyword evidence="4 7" id="KW-0238">DNA-binding</keyword>
<dbReference type="PANTHER" id="PTHR48111">
    <property type="entry name" value="REGULATOR OF RPOS"/>
    <property type="match status" value="1"/>
</dbReference>
<dbReference type="Gene3D" id="6.10.250.690">
    <property type="match status" value="1"/>
</dbReference>
<evidence type="ECO:0000313" key="10">
    <source>
        <dbReference type="EMBL" id="PTQ53377.1"/>
    </source>
</evidence>
<protein>
    <submittedName>
        <fullName evidence="10">Phosphate regulon transcriptional regulatory protein PhoB (SphR)</fullName>
    </submittedName>
</protein>
<dbReference type="Proteomes" id="UP000244016">
    <property type="component" value="Unassembled WGS sequence"/>
</dbReference>
<dbReference type="PROSITE" id="PS51755">
    <property type="entry name" value="OMPR_PHOB"/>
    <property type="match status" value="1"/>
</dbReference>
<accession>A0A2T5GB13</accession>
<dbReference type="GO" id="GO:0032993">
    <property type="term" value="C:protein-DNA complex"/>
    <property type="evidence" value="ECO:0007669"/>
    <property type="project" value="TreeGrafter"/>
</dbReference>
<evidence type="ECO:0000256" key="3">
    <source>
        <dbReference type="ARBA" id="ARBA00023015"/>
    </source>
</evidence>
<dbReference type="GO" id="GO:0000976">
    <property type="term" value="F:transcription cis-regulatory region binding"/>
    <property type="evidence" value="ECO:0007669"/>
    <property type="project" value="TreeGrafter"/>
</dbReference>